<organism evidence="3 4">
    <name type="scientific">Pyricularia grisea</name>
    <name type="common">Crabgrass-specific blast fungus</name>
    <name type="synonym">Magnaporthe grisea</name>
    <dbReference type="NCBI Taxonomy" id="148305"/>
    <lineage>
        <taxon>Eukaryota</taxon>
        <taxon>Fungi</taxon>
        <taxon>Dikarya</taxon>
        <taxon>Ascomycota</taxon>
        <taxon>Pezizomycotina</taxon>
        <taxon>Sordariomycetes</taxon>
        <taxon>Sordariomycetidae</taxon>
        <taxon>Magnaporthales</taxon>
        <taxon>Pyriculariaceae</taxon>
        <taxon>Pyricularia</taxon>
    </lineage>
</organism>
<keyword evidence="3" id="KW-1185">Reference proteome</keyword>
<feature type="transmembrane region" description="Helical" evidence="2">
    <location>
        <begin position="49"/>
        <end position="72"/>
    </location>
</feature>
<dbReference type="Proteomes" id="UP000515153">
    <property type="component" value="Unplaced"/>
</dbReference>
<reference evidence="4" key="3">
    <citation type="submission" date="2025-08" db="UniProtKB">
        <authorList>
            <consortium name="RefSeq"/>
        </authorList>
    </citation>
    <scope>IDENTIFICATION</scope>
    <source>
        <strain evidence="4">NI907</strain>
    </source>
</reference>
<dbReference type="GeneID" id="41955723"/>
<dbReference type="KEGG" id="pgri:PgNI_00732"/>
<reference evidence="4" key="1">
    <citation type="journal article" date="2019" name="Mol. Biol. Evol.">
        <title>Blast fungal genomes show frequent chromosomal changes, gene gains and losses, and effector gene turnover.</title>
        <authorList>
            <person name="Gomez Luciano L.B."/>
            <person name="Jason Tsai I."/>
            <person name="Chuma I."/>
            <person name="Tosa Y."/>
            <person name="Chen Y.H."/>
            <person name="Li J.Y."/>
            <person name="Li M.Y."/>
            <person name="Jade Lu M.Y."/>
            <person name="Nakayashiki H."/>
            <person name="Li W.H."/>
        </authorList>
    </citation>
    <scope>NUCLEOTIDE SEQUENCE</scope>
    <source>
        <strain evidence="4">NI907</strain>
    </source>
</reference>
<evidence type="ECO:0000256" key="1">
    <source>
        <dbReference type="SAM" id="MobiDB-lite"/>
    </source>
</evidence>
<gene>
    <name evidence="4" type="ORF">PgNI_00732</name>
</gene>
<dbReference type="AlphaFoldDB" id="A0A6P8BGM7"/>
<evidence type="ECO:0000313" key="3">
    <source>
        <dbReference type="Proteomes" id="UP000515153"/>
    </source>
</evidence>
<accession>A0A6P8BGM7</accession>
<keyword evidence="2" id="KW-0472">Membrane</keyword>
<proteinExistence type="predicted"/>
<keyword evidence="2" id="KW-0812">Transmembrane</keyword>
<reference evidence="4" key="2">
    <citation type="submission" date="2019-10" db="EMBL/GenBank/DDBJ databases">
        <authorList>
            <consortium name="NCBI Genome Project"/>
        </authorList>
    </citation>
    <scope>NUCLEOTIDE SEQUENCE</scope>
    <source>
        <strain evidence="4">NI907</strain>
    </source>
</reference>
<sequence>MTALKIRALAAVLEQAQTAAHLIPRQTRTQIDSYQRQNEESFKGFSTGIIVAMVLSIVIFFGIMIALIVFTIKRRNRRLASYTVTSSYVYGNNGATTTTGPGYNGPYTSIPNPTPVAPPAYSNNMYAPRGGADPAQGQQEQQHKGTRAGADPAVGMEPFRPTGQVPM</sequence>
<dbReference type="OrthoDB" id="5240282at2759"/>
<name>A0A6P8BGM7_PYRGI</name>
<dbReference type="RefSeq" id="XP_030986239.1">
    <property type="nucleotide sequence ID" value="XM_031120809.1"/>
</dbReference>
<keyword evidence="2" id="KW-1133">Transmembrane helix</keyword>
<protein>
    <submittedName>
        <fullName evidence="4">Uncharacterized protein</fullName>
    </submittedName>
</protein>
<feature type="region of interest" description="Disordered" evidence="1">
    <location>
        <begin position="122"/>
        <end position="167"/>
    </location>
</feature>
<evidence type="ECO:0000256" key="2">
    <source>
        <dbReference type="SAM" id="Phobius"/>
    </source>
</evidence>
<evidence type="ECO:0000313" key="4">
    <source>
        <dbReference type="RefSeq" id="XP_030986239.1"/>
    </source>
</evidence>